<proteinExistence type="predicted"/>
<reference evidence="1" key="2">
    <citation type="submission" date="2023-08" db="EMBL/GenBank/DDBJ databases">
        <authorList>
            <person name="Luo J."/>
        </authorList>
    </citation>
    <scope>NUCLEOTIDE SEQUENCE</scope>
    <source>
        <strain evidence="1">DSM 25064</strain>
    </source>
</reference>
<dbReference type="Proteomes" id="UP001178354">
    <property type="component" value="Unassembled WGS sequence"/>
</dbReference>
<dbReference type="AlphaFoldDB" id="A0AAW8B4A8"/>
<dbReference type="InterPro" id="IPR029063">
    <property type="entry name" value="SAM-dependent_MTases_sf"/>
</dbReference>
<dbReference type="SUPFAM" id="SSF53335">
    <property type="entry name" value="S-adenosyl-L-methionine-dependent methyltransferases"/>
    <property type="match status" value="1"/>
</dbReference>
<dbReference type="Gene3D" id="3.40.50.150">
    <property type="entry name" value="Vaccinia Virus protein VP39"/>
    <property type="match status" value="1"/>
</dbReference>
<accession>A0AAW8B4A8</accession>
<keyword evidence="2" id="KW-1185">Reference proteome</keyword>
<comment type="caution">
    <text evidence="1">The sequence shown here is derived from an EMBL/GenBank/DDBJ whole genome shotgun (WGS) entry which is preliminary data.</text>
</comment>
<dbReference type="PANTHER" id="PTHR20974">
    <property type="entry name" value="UPF0585 PROTEIN CG18661"/>
    <property type="match status" value="1"/>
</dbReference>
<evidence type="ECO:0000313" key="1">
    <source>
        <dbReference type="EMBL" id="MDP1520717.1"/>
    </source>
</evidence>
<reference evidence="1" key="1">
    <citation type="journal article" date="2010" name="Int. J. Syst. Evol. Microbiol.">
        <title>Porticoccus litoralis gen. nov., sp. nov., a gammaproteobacterium isolated from the Yellow Sea.</title>
        <authorList>
            <person name="Oh H.M."/>
            <person name="Kim H."/>
            <person name="Kim K.M."/>
            <person name="Min G.S."/>
            <person name="Cho J.C."/>
        </authorList>
    </citation>
    <scope>NUCLEOTIDE SEQUENCE</scope>
    <source>
        <strain evidence="1">DSM 25064</strain>
    </source>
</reference>
<dbReference type="EMBL" id="JAUUUU010000003">
    <property type="protein sequence ID" value="MDP1520717.1"/>
    <property type="molecule type" value="Genomic_DNA"/>
</dbReference>
<organism evidence="1 2">
    <name type="scientific">Porticoccus litoralis</name>
    <dbReference type="NCBI Taxonomy" id="434086"/>
    <lineage>
        <taxon>Bacteria</taxon>
        <taxon>Pseudomonadati</taxon>
        <taxon>Pseudomonadota</taxon>
        <taxon>Gammaproteobacteria</taxon>
        <taxon>Cellvibrionales</taxon>
        <taxon>Porticoccaceae</taxon>
        <taxon>Porticoccus</taxon>
    </lineage>
</organism>
<gene>
    <name evidence="1" type="ORF">Q8A57_07050</name>
</gene>
<dbReference type="Pfam" id="PF06080">
    <property type="entry name" value="DUF938"/>
    <property type="match status" value="1"/>
</dbReference>
<dbReference type="RefSeq" id="WP_305170291.1">
    <property type="nucleotide sequence ID" value="NZ_JAUUUU010000003.1"/>
</dbReference>
<name>A0AAW8B4A8_9GAMM</name>
<dbReference type="InterPro" id="IPR010342">
    <property type="entry name" value="DUF938"/>
</dbReference>
<protein>
    <submittedName>
        <fullName evidence="1">DUF938 domain-containing protein</fullName>
    </submittedName>
</protein>
<dbReference type="PANTHER" id="PTHR20974:SF0">
    <property type="entry name" value="UPF0585 PROTEIN CG18661"/>
    <property type="match status" value="1"/>
</dbReference>
<sequence length="206" mass="23544">MYPEKPFSQACENNRQPILDILQRALADRQQVLELGSGTGQHAVYFAPRLPHLTWQTTDLAVNHEGINAWIDEFPADNLRRPLLVNADQRPWQLDDYQPDALYTANTCHIMAWSSVENLFAELEILMPEDATLAIYGPFNYGGRFTSDSNARFDQWLKQQAPHQGIRDFEAVNRLAETAGFRLAEDNAMPANNRLLIWKKRSTTSD</sequence>
<evidence type="ECO:0000313" key="2">
    <source>
        <dbReference type="Proteomes" id="UP001178354"/>
    </source>
</evidence>